<name>A0A2R3IVX0_9PSED</name>
<organism evidence="1 2">
    <name type="scientific">Pseudomonas paraeruginosa</name>
    <dbReference type="NCBI Taxonomy" id="2994495"/>
    <lineage>
        <taxon>Bacteria</taxon>
        <taxon>Pseudomonadati</taxon>
        <taxon>Pseudomonadota</taxon>
        <taxon>Gammaproteobacteria</taxon>
        <taxon>Pseudomonadales</taxon>
        <taxon>Pseudomonadaceae</taxon>
        <taxon>Pseudomonas</taxon>
    </lineage>
</organism>
<reference evidence="1 2" key="1">
    <citation type="submission" date="2018-02" db="EMBL/GenBank/DDBJ databases">
        <title>FDA/CDC Antimicrobial Resistant Isolate Bank Genome Sequencing.</title>
        <authorList>
            <person name="Benahmed F.H."/>
            <person name="Lutgring J.D."/>
            <person name="Yoo B."/>
            <person name="Machado M."/>
            <person name="Brown A."/>
            <person name="McAllister G."/>
            <person name="Perry A."/>
            <person name="Halpin A.L."/>
            <person name="Vavikolanu K."/>
            <person name="Ott S."/>
            <person name="Zhao X."/>
            <person name="Tallon L.J."/>
            <person name="Sadzewicz L."/>
            <person name="Aluvathingal J."/>
            <person name="Nadendla S."/>
            <person name="Voskania-kordi A."/>
            <person name="Simonyan V."/>
            <person name="Patel J."/>
            <person name="Shawar R.M."/>
        </authorList>
    </citation>
    <scope>NUCLEOTIDE SEQUENCE [LARGE SCALE GENOMIC DNA]</scope>
    <source>
        <strain evidence="1 2">AR_0356</strain>
    </source>
</reference>
<keyword evidence="2" id="KW-1185">Reference proteome</keyword>
<accession>A0A2R3IVX0</accession>
<evidence type="ECO:0000313" key="2">
    <source>
        <dbReference type="Proteomes" id="UP000238390"/>
    </source>
</evidence>
<dbReference type="EMBL" id="CP027169">
    <property type="protein sequence ID" value="AVK06050.1"/>
    <property type="molecule type" value="Genomic_DNA"/>
</dbReference>
<gene>
    <name evidence="1" type="ORF">CSB93_2131</name>
</gene>
<dbReference type="Proteomes" id="UP000238390">
    <property type="component" value="Chromosome"/>
</dbReference>
<sequence length="37" mass="4277">MQRRSALRSLRLGSRRLDHPRRFLSRIGLADRMVGAA</sequence>
<proteinExistence type="predicted"/>
<evidence type="ECO:0000313" key="1">
    <source>
        <dbReference type="EMBL" id="AVK06050.1"/>
    </source>
</evidence>
<protein>
    <submittedName>
        <fullName evidence="1">Uncharacterized protein</fullName>
    </submittedName>
</protein>
<dbReference type="AlphaFoldDB" id="A0A2R3IVX0"/>